<sequence>MLCGRCWPRAADSSKAAGSRICTNCGNPVPTCHSCGFAPARLTGRAFFSTLEYKKTGAAPKAPHP</sequence>
<evidence type="ECO:0000313" key="1">
    <source>
        <dbReference type="EMBL" id="KJF41024.1"/>
    </source>
</evidence>
<dbReference type="Proteomes" id="UP000032483">
    <property type="component" value="Unassembled WGS sequence"/>
</dbReference>
<name>A0A0D8J2P1_9FIRM</name>
<gene>
    <name evidence="1" type="ORF">TQ39_01990</name>
</gene>
<comment type="caution">
    <text evidence="1">The sequence shown here is derived from an EMBL/GenBank/DDBJ whole genome shotgun (WGS) entry which is preliminary data.</text>
</comment>
<dbReference type="AlphaFoldDB" id="A0A0D8J2P1"/>
<dbReference type="EMBL" id="JXXK01000002">
    <property type="protein sequence ID" value="KJF41024.1"/>
    <property type="molecule type" value="Genomic_DNA"/>
</dbReference>
<accession>A0A0D8J2P1</accession>
<keyword evidence="2" id="KW-1185">Reference proteome</keyword>
<protein>
    <submittedName>
        <fullName evidence="1">Uncharacterized protein</fullName>
    </submittedName>
</protein>
<evidence type="ECO:0000313" key="2">
    <source>
        <dbReference type="Proteomes" id="UP000032483"/>
    </source>
</evidence>
<reference evidence="1" key="1">
    <citation type="submission" date="2015-02" db="EMBL/GenBank/DDBJ databases">
        <title>A novel member of the family Ruminococcaceae isolated from human feces.</title>
        <authorList>
            <person name="Shkoporov A.N."/>
            <person name="Chaplin A.V."/>
            <person name="Motuzova O.V."/>
            <person name="Kafarskaia L.I."/>
            <person name="Khokhlova E.V."/>
            <person name="Efimov B.A."/>
        </authorList>
    </citation>
    <scope>NUCLEOTIDE SEQUENCE [LARGE SCALE GENOMIC DNA]</scope>
    <source>
        <strain evidence="1">585-1</strain>
    </source>
</reference>
<organism evidence="1 2">
    <name type="scientific">Ruthenibacterium lactatiformans</name>
    <dbReference type="NCBI Taxonomy" id="1550024"/>
    <lineage>
        <taxon>Bacteria</taxon>
        <taxon>Bacillati</taxon>
        <taxon>Bacillota</taxon>
        <taxon>Clostridia</taxon>
        <taxon>Eubacteriales</taxon>
        <taxon>Oscillospiraceae</taxon>
        <taxon>Ruthenibacterium</taxon>
    </lineage>
</organism>
<proteinExistence type="predicted"/>